<evidence type="ECO:0000256" key="6">
    <source>
        <dbReference type="ARBA" id="ARBA00022741"/>
    </source>
</evidence>
<dbReference type="InterPro" id="IPR001387">
    <property type="entry name" value="Cro/C1-type_HTH"/>
</dbReference>
<evidence type="ECO:0000313" key="11">
    <source>
        <dbReference type="EMBL" id="SFS01016.1"/>
    </source>
</evidence>
<evidence type="ECO:0000256" key="1">
    <source>
        <dbReference type="ARBA" id="ARBA00001946"/>
    </source>
</evidence>
<dbReference type="PANTHER" id="PTHR33571">
    <property type="entry name" value="SSL8005 PROTEIN"/>
    <property type="match status" value="1"/>
</dbReference>
<comment type="caution">
    <text evidence="11">The sequence shown here is derived from an EMBL/GenBank/DDBJ whole genome shotgun (WGS) entry which is preliminary data.</text>
</comment>
<dbReference type="GO" id="GO:0016779">
    <property type="term" value="F:nucleotidyltransferase activity"/>
    <property type="evidence" value="ECO:0007669"/>
    <property type="project" value="UniProtKB-KW"/>
</dbReference>
<dbReference type="SMART" id="SM00530">
    <property type="entry name" value="HTH_XRE"/>
    <property type="match status" value="1"/>
</dbReference>
<keyword evidence="4" id="KW-0548">Nucleotidyltransferase</keyword>
<dbReference type="CDD" id="cd00093">
    <property type="entry name" value="HTH_XRE"/>
    <property type="match status" value="1"/>
</dbReference>
<dbReference type="PANTHER" id="PTHR33571:SF12">
    <property type="entry name" value="BSL3053 PROTEIN"/>
    <property type="match status" value="1"/>
</dbReference>
<evidence type="ECO:0000256" key="9">
    <source>
        <dbReference type="ARBA" id="ARBA00038276"/>
    </source>
</evidence>
<dbReference type="Proteomes" id="UP000198506">
    <property type="component" value="Unassembled WGS sequence"/>
</dbReference>
<dbReference type="EMBL" id="FOZN01000001">
    <property type="protein sequence ID" value="SFS01016.1"/>
    <property type="molecule type" value="Genomic_DNA"/>
</dbReference>
<dbReference type="Pfam" id="PF01381">
    <property type="entry name" value="HTH_3"/>
    <property type="match status" value="1"/>
</dbReference>
<evidence type="ECO:0000256" key="4">
    <source>
        <dbReference type="ARBA" id="ARBA00022695"/>
    </source>
</evidence>
<name>A0AA94HKL9_9MICO</name>
<evidence type="ECO:0000256" key="3">
    <source>
        <dbReference type="ARBA" id="ARBA00022679"/>
    </source>
</evidence>
<dbReference type="Gene3D" id="1.10.260.40">
    <property type="entry name" value="lambda repressor-like DNA-binding domains"/>
    <property type="match status" value="1"/>
</dbReference>
<dbReference type="InterPro" id="IPR010982">
    <property type="entry name" value="Lambda_DNA-bd_dom_sf"/>
</dbReference>
<evidence type="ECO:0000256" key="5">
    <source>
        <dbReference type="ARBA" id="ARBA00022723"/>
    </source>
</evidence>
<evidence type="ECO:0000256" key="8">
    <source>
        <dbReference type="ARBA" id="ARBA00022842"/>
    </source>
</evidence>
<evidence type="ECO:0000256" key="7">
    <source>
        <dbReference type="ARBA" id="ARBA00022840"/>
    </source>
</evidence>
<evidence type="ECO:0000313" key="12">
    <source>
        <dbReference type="Proteomes" id="UP000198506"/>
    </source>
</evidence>
<comment type="cofactor">
    <cofactor evidence="1">
        <name>Mg(2+)</name>
        <dbReference type="ChEBI" id="CHEBI:18420"/>
    </cofactor>
</comment>
<sequence>MNEQEQVRLLRERAGLTQRQLAERSGVAQPNIAAYERGSRRPSSKMLERLASAARPRPSVALAAQRSAVEELLRKHHANSARVFGSVARGTDRPGSDLDLLVAFDAAASLFDIAGLGQDLEHLLGVEVDIVSEGGLRPKHARILDEAVPL</sequence>
<proteinExistence type="inferred from homology"/>
<comment type="similarity">
    <text evidence="9">Belongs to the MntA antitoxin family.</text>
</comment>
<dbReference type="InterPro" id="IPR052038">
    <property type="entry name" value="Type-VII_TA_antitoxin"/>
</dbReference>
<dbReference type="SUPFAM" id="SSF47413">
    <property type="entry name" value="lambda repressor-like DNA-binding domains"/>
    <property type="match status" value="1"/>
</dbReference>
<dbReference type="AlphaFoldDB" id="A0AA94HKL9"/>
<keyword evidence="12" id="KW-1185">Reference proteome</keyword>
<keyword evidence="2" id="KW-1277">Toxin-antitoxin system</keyword>
<dbReference type="Gene3D" id="3.30.460.10">
    <property type="entry name" value="Beta Polymerase, domain 2"/>
    <property type="match status" value="1"/>
</dbReference>
<dbReference type="GO" id="GO:0046872">
    <property type="term" value="F:metal ion binding"/>
    <property type="evidence" value="ECO:0007669"/>
    <property type="project" value="UniProtKB-KW"/>
</dbReference>
<dbReference type="SUPFAM" id="SSF81301">
    <property type="entry name" value="Nucleotidyltransferase"/>
    <property type="match status" value="1"/>
</dbReference>
<gene>
    <name evidence="11" type="ORF">SAMN04487783_0507</name>
</gene>
<keyword evidence="6" id="KW-0547">Nucleotide-binding</keyword>
<accession>A0AA94HKL9</accession>
<keyword evidence="3" id="KW-0808">Transferase</keyword>
<keyword evidence="5" id="KW-0479">Metal-binding</keyword>
<dbReference type="InterPro" id="IPR043519">
    <property type="entry name" value="NT_sf"/>
</dbReference>
<evidence type="ECO:0000259" key="10">
    <source>
        <dbReference type="PROSITE" id="PS50943"/>
    </source>
</evidence>
<reference evidence="11 12" key="1">
    <citation type="submission" date="2016-10" db="EMBL/GenBank/DDBJ databases">
        <authorList>
            <person name="Varghese N."/>
            <person name="Submissions S."/>
        </authorList>
    </citation>
    <scope>NUCLEOTIDE SEQUENCE [LARGE SCALE GENOMIC DNA]</scope>
    <source>
        <strain evidence="11 12">IAM 15147</strain>
    </source>
</reference>
<dbReference type="Pfam" id="PF01909">
    <property type="entry name" value="NTP_transf_2"/>
    <property type="match status" value="1"/>
</dbReference>
<evidence type="ECO:0000256" key="2">
    <source>
        <dbReference type="ARBA" id="ARBA00022649"/>
    </source>
</evidence>
<feature type="domain" description="HTH cro/C1-type" evidence="10">
    <location>
        <begin position="7"/>
        <end position="53"/>
    </location>
</feature>
<dbReference type="CDD" id="cd05403">
    <property type="entry name" value="NT_KNTase_like"/>
    <property type="match status" value="1"/>
</dbReference>
<keyword evidence="8" id="KW-0460">Magnesium</keyword>
<dbReference type="PROSITE" id="PS50943">
    <property type="entry name" value="HTH_CROC1"/>
    <property type="match status" value="1"/>
</dbReference>
<dbReference type="RefSeq" id="WP_318255292.1">
    <property type="nucleotide sequence ID" value="NZ_FOZN01000001.1"/>
</dbReference>
<organism evidence="11 12">
    <name type="scientific">Agrococcus baldri</name>
    <dbReference type="NCBI Taxonomy" id="153730"/>
    <lineage>
        <taxon>Bacteria</taxon>
        <taxon>Bacillati</taxon>
        <taxon>Actinomycetota</taxon>
        <taxon>Actinomycetes</taxon>
        <taxon>Micrococcales</taxon>
        <taxon>Microbacteriaceae</taxon>
        <taxon>Agrococcus</taxon>
    </lineage>
</organism>
<dbReference type="InterPro" id="IPR002934">
    <property type="entry name" value="Polymerase_NTP_transf_dom"/>
</dbReference>
<dbReference type="GO" id="GO:0003677">
    <property type="term" value="F:DNA binding"/>
    <property type="evidence" value="ECO:0007669"/>
    <property type="project" value="InterPro"/>
</dbReference>
<keyword evidence="7" id="KW-0067">ATP-binding</keyword>
<dbReference type="GO" id="GO:0005524">
    <property type="term" value="F:ATP binding"/>
    <property type="evidence" value="ECO:0007669"/>
    <property type="project" value="UniProtKB-KW"/>
</dbReference>
<protein>
    <recommendedName>
        <fullName evidence="10">HTH cro/C1-type domain-containing protein</fullName>
    </recommendedName>
</protein>